<gene>
    <name evidence="3" type="ORF">HERIO_2276</name>
</gene>
<evidence type="ECO:0000256" key="2">
    <source>
        <dbReference type="SAM" id="Phobius"/>
    </source>
</evidence>
<evidence type="ECO:0000256" key="1">
    <source>
        <dbReference type="SAM" id="MobiDB-lite"/>
    </source>
</evidence>
<organism evidence="3 4">
    <name type="scientific">Hepatospora eriocheir</name>
    <dbReference type="NCBI Taxonomy" id="1081669"/>
    <lineage>
        <taxon>Eukaryota</taxon>
        <taxon>Fungi</taxon>
        <taxon>Fungi incertae sedis</taxon>
        <taxon>Microsporidia</taxon>
        <taxon>Hepatosporidae</taxon>
        <taxon>Hepatospora</taxon>
    </lineage>
</organism>
<keyword evidence="2" id="KW-0812">Transmembrane</keyword>
<feature type="compositionally biased region" description="Basic and acidic residues" evidence="1">
    <location>
        <begin position="26"/>
        <end position="35"/>
    </location>
</feature>
<proteinExistence type="predicted"/>
<dbReference type="AlphaFoldDB" id="A0A1X0Q7K1"/>
<feature type="compositionally biased region" description="Acidic residues" evidence="1">
    <location>
        <begin position="36"/>
        <end position="48"/>
    </location>
</feature>
<dbReference type="Proteomes" id="UP000192356">
    <property type="component" value="Unassembled WGS sequence"/>
</dbReference>
<dbReference type="VEuPathDB" id="MicrosporidiaDB:A0H76_2855"/>
<protein>
    <submittedName>
        <fullName evidence="3">Uncharacterized protein</fullName>
    </submittedName>
</protein>
<feature type="region of interest" description="Disordered" evidence="1">
    <location>
        <begin position="26"/>
        <end position="55"/>
    </location>
</feature>
<evidence type="ECO:0000313" key="4">
    <source>
        <dbReference type="Proteomes" id="UP000192356"/>
    </source>
</evidence>
<dbReference type="EMBL" id="LVKB01000205">
    <property type="protein sequence ID" value="ORD95712.1"/>
    <property type="molecule type" value="Genomic_DNA"/>
</dbReference>
<accession>A0A1X0Q7K1</accession>
<keyword evidence="2" id="KW-0472">Membrane</keyword>
<comment type="caution">
    <text evidence="3">The sequence shown here is derived from an EMBL/GenBank/DDBJ whole genome shotgun (WGS) entry which is preliminary data.</text>
</comment>
<keyword evidence="2" id="KW-1133">Transmembrane helix</keyword>
<reference evidence="3 4" key="1">
    <citation type="journal article" date="2017" name="Environ. Microbiol.">
        <title>Decay of the glycolytic pathway and adaptation to intranuclear parasitism within Enterocytozoonidae microsporidia.</title>
        <authorList>
            <person name="Wiredu Boakye D."/>
            <person name="Jaroenlak P."/>
            <person name="Prachumwat A."/>
            <person name="Williams T.A."/>
            <person name="Bateman K.S."/>
            <person name="Itsathitphaisarn O."/>
            <person name="Sritunyalucksana K."/>
            <person name="Paszkiewicz K.H."/>
            <person name="Moore K.A."/>
            <person name="Stentiford G.D."/>
            <person name="Williams B.A."/>
        </authorList>
    </citation>
    <scope>NUCLEOTIDE SEQUENCE [LARGE SCALE GENOMIC DNA]</scope>
    <source>
        <strain evidence="3 4">GB1</strain>
    </source>
</reference>
<evidence type="ECO:0000313" key="3">
    <source>
        <dbReference type="EMBL" id="ORD95712.1"/>
    </source>
</evidence>
<dbReference type="VEuPathDB" id="MicrosporidiaDB:HERIO_2276"/>
<sequence>MNTFKLVRFVIGSCIRDGFNETKTEQEVNNLKEDNDASDNESSSEVDENGSLSISSHNEAELRKLIEENEKTFFKNKVEELKLDKKLKEIDKIQNELYEKNRYFSNVREKIEYFNLITIIVVGIFLCYWFK</sequence>
<name>A0A1X0Q7K1_9MICR</name>
<keyword evidence="4" id="KW-1185">Reference proteome</keyword>
<feature type="transmembrane region" description="Helical" evidence="2">
    <location>
        <begin position="113"/>
        <end position="130"/>
    </location>
</feature>